<accession>A0AB34G7A2</accession>
<evidence type="ECO:0000256" key="7">
    <source>
        <dbReference type="ARBA" id="ARBA00023242"/>
    </source>
</evidence>
<evidence type="ECO:0000313" key="12">
    <source>
        <dbReference type="Proteomes" id="UP001163105"/>
    </source>
</evidence>
<feature type="compositionally biased region" description="Low complexity" evidence="10">
    <location>
        <begin position="169"/>
        <end position="198"/>
    </location>
</feature>
<protein>
    <recommendedName>
        <fullName evidence="3 9">Mediator of RNA polymerase II transcription subunit 10</fullName>
    </recommendedName>
    <alternativeName>
        <fullName evidence="8 9">Mediator complex subunit 10</fullName>
    </alternativeName>
</protein>
<evidence type="ECO:0000256" key="5">
    <source>
        <dbReference type="ARBA" id="ARBA00023159"/>
    </source>
</evidence>
<dbReference type="GO" id="GO:0003712">
    <property type="term" value="F:transcription coregulator activity"/>
    <property type="evidence" value="ECO:0007669"/>
    <property type="project" value="InterPro"/>
</dbReference>
<evidence type="ECO:0000256" key="9">
    <source>
        <dbReference type="RuleBase" id="RU364146"/>
    </source>
</evidence>
<comment type="subcellular location">
    <subcellularLocation>
        <location evidence="1 9">Nucleus</location>
    </subcellularLocation>
</comment>
<sequence>MAPVERLSHDELEQQLKDIIQDLYNIMVQVTTYDTTGRPSRDVLSNQVKTLSTSLQALHASAAHPLAALPSVPPELLEYVENGRNPDIYTREFVELVRRGNQLMRGKAAAFASLRDVLAADMAGAMPELRDDVARVLDATGGKPLGGGGGGGGSARAVEPAASGGGGATAAAPGAATAAATTTTTTITATSTATAGSGQDPAQGPSAARG</sequence>
<evidence type="ECO:0000256" key="4">
    <source>
        <dbReference type="ARBA" id="ARBA00023015"/>
    </source>
</evidence>
<comment type="function">
    <text evidence="9">Component of the Mediator complex, a coactivator involved in the regulated transcription of nearly all RNA polymerase II-dependent genes. Mediator functions as a bridge to convey information from gene-specific regulatory proteins to the basal RNA polymerase II transcription machinery. Mediator is recruited to promoters by direct interactions with regulatory proteins and serves as a scaffold for the assembly of a functional preinitiation complex with RNA polymerase II and the general transcription factors.</text>
</comment>
<dbReference type="PANTHER" id="PTHR13345:SF13">
    <property type="entry name" value="MEDIATOR OF RNA POLYMERASE II TRANSCRIPTION SUBUNIT 10"/>
    <property type="match status" value="1"/>
</dbReference>
<keyword evidence="5 9" id="KW-0010">Activator</keyword>
<keyword evidence="4 9" id="KW-0805">Transcription regulation</keyword>
<name>A0AB34G7A2_9HYPO</name>
<keyword evidence="7 9" id="KW-0539">Nucleus</keyword>
<evidence type="ECO:0000256" key="6">
    <source>
        <dbReference type="ARBA" id="ARBA00023163"/>
    </source>
</evidence>
<keyword evidence="6 9" id="KW-0804">Transcription</keyword>
<dbReference type="Proteomes" id="UP001163105">
    <property type="component" value="Unassembled WGS sequence"/>
</dbReference>
<keyword evidence="12" id="KW-1185">Reference proteome</keyword>
<gene>
    <name evidence="9 11" type="primary">MED10</name>
    <name evidence="11" type="ORF">O9K51_01419</name>
</gene>
<evidence type="ECO:0000256" key="3">
    <source>
        <dbReference type="ARBA" id="ARBA00019617"/>
    </source>
</evidence>
<dbReference type="GO" id="GO:0016592">
    <property type="term" value="C:mediator complex"/>
    <property type="evidence" value="ECO:0007669"/>
    <property type="project" value="InterPro"/>
</dbReference>
<dbReference type="InterPro" id="IPR019145">
    <property type="entry name" value="Mediator_Med10"/>
</dbReference>
<comment type="subunit">
    <text evidence="9">Component of the Mediator complex.</text>
</comment>
<reference evidence="11" key="1">
    <citation type="submission" date="2023-01" db="EMBL/GenBank/DDBJ databases">
        <title>The growth and conidiation of Purpureocillium lavendulum are regulated by nitrogen source and histone H3K14 acetylation.</title>
        <authorList>
            <person name="Tang P."/>
            <person name="Han J."/>
            <person name="Zhang C."/>
            <person name="Tang P."/>
            <person name="Qi F."/>
            <person name="Zhang K."/>
            <person name="Liang L."/>
        </authorList>
    </citation>
    <scope>NUCLEOTIDE SEQUENCE</scope>
    <source>
        <strain evidence="11">YMF1.00683</strain>
    </source>
</reference>
<dbReference type="EMBL" id="JAQHRD010000001">
    <property type="protein sequence ID" value="KAJ6446646.1"/>
    <property type="molecule type" value="Genomic_DNA"/>
</dbReference>
<comment type="caution">
    <text evidence="11">The sequence shown here is derived from an EMBL/GenBank/DDBJ whole genome shotgun (WGS) entry which is preliminary data.</text>
</comment>
<dbReference type="PANTHER" id="PTHR13345">
    <property type="entry name" value="MEDIATOR OF RNA POLYMERASE II TRANSCRIPTION SUBUNIT 10"/>
    <property type="match status" value="1"/>
</dbReference>
<evidence type="ECO:0000313" key="11">
    <source>
        <dbReference type="EMBL" id="KAJ6446646.1"/>
    </source>
</evidence>
<proteinExistence type="inferred from homology"/>
<evidence type="ECO:0000256" key="2">
    <source>
        <dbReference type="ARBA" id="ARBA00005389"/>
    </source>
</evidence>
<dbReference type="GO" id="GO:0006357">
    <property type="term" value="P:regulation of transcription by RNA polymerase II"/>
    <property type="evidence" value="ECO:0007669"/>
    <property type="project" value="InterPro"/>
</dbReference>
<dbReference type="AlphaFoldDB" id="A0AB34G7A2"/>
<evidence type="ECO:0000256" key="8">
    <source>
        <dbReference type="ARBA" id="ARBA00032004"/>
    </source>
</evidence>
<dbReference type="Pfam" id="PF09748">
    <property type="entry name" value="Med10"/>
    <property type="match status" value="1"/>
</dbReference>
<feature type="compositionally biased region" description="Gly residues" evidence="10">
    <location>
        <begin position="144"/>
        <end position="154"/>
    </location>
</feature>
<organism evidence="11 12">
    <name type="scientific">Purpureocillium lavendulum</name>
    <dbReference type="NCBI Taxonomy" id="1247861"/>
    <lineage>
        <taxon>Eukaryota</taxon>
        <taxon>Fungi</taxon>
        <taxon>Dikarya</taxon>
        <taxon>Ascomycota</taxon>
        <taxon>Pezizomycotina</taxon>
        <taxon>Sordariomycetes</taxon>
        <taxon>Hypocreomycetidae</taxon>
        <taxon>Hypocreales</taxon>
        <taxon>Ophiocordycipitaceae</taxon>
        <taxon>Purpureocillium</taxon>
    </lineage>
</organism>
<evidence type="ECO:0000256" key="1">
    <source>
        <dbReference type="ARBA" id="ARBA00004123"/>
    </source>
</evidence>
<feature type="region of interest" description="Disordered" evidence="10">
    <location>
        <begin position="144"/>
        <end position="210"/>
    </location>
</feature>
<evidence type="ECO:0000256" key="10">
    <source>
        <dbReference type="SAM" id="MobiDB-lite"/>
    </source>
</evidence>
<comment type="similarity">
    <text evidence="2 9">Belongs to the Mediator complex subunit 10 family.</text>
</comment>